<dbReference type="GO" id="GO:0005737">
    <property type="term" value="C:cytoplasm"/>
    <property type="evidence" value="ECO:0007669"/>
    <property type="project" value="TreeGrafter"/>
</dbReference>
<feature type="region of interest" description="Disordered" evidence="1">
    <location>
        <begin position="223"/>
        <end position="242"/>
    </location>
</feature>
<dbReference type="PANTHER" id="PTHR48100:SF24">
    <property type="entry name" value="PHOSPHOGLYCERATE MUTASE"/>
    <property type="match status" value="1"/>
</dbReference>
<reference evidence="3" key="1">
    <citation type="submission" date="2016-02" db="EMBL/GenBank/DDBJ databases">
        <title>Draft genome sequence of Microdochium bolleyi, a fungal endophyte of beachgrass.</title>
        <authorList>
            <consortium name="DOE Joint Genome Institute"/>
            <person name="David A.S."/>
            <person name="May G."/>
            <person name="Haridas S."/>
            <person name="Lim J."/>
            <person name="Wang M."/>
            <person name="Labutti K."/>
            <person name="Lipzen A."/>
            <person name="Barry K."/>
            <person name="Grigoriev I.V."/>
        </authorList>
    </citation>
    <scope>NUCLEOTIDE SEQUENCE [LARGE SCALE GENOMIC DNA]</scope>
    <source>
        <strain evidence="3">J235TASD1</strain>
    </source>
</reference>
<dbReference type="OrthoDB" id="496981at2759"/>
<proteinExistence type="predicted"/>
<dbReference type="InParanoid" id="A0A136J4H3"/>
<dbReference type="SUPFAM" id="SSF53254">
    <property type="entry name" value="Phosphoglycerate mutase-like"/>
    <property type="match status" value="1"/>
</dbReference>
<sequence>MPPTLILVRHAQALHNVDKDYDIADPDLSLLGHEQCKPLRESLINSPLAQQAGLVVVSPMRRTIQTALRSVDWLLEKGVKLEADADWQENSAKPCDTGSSITKVAEEYPQVDYSTLDPVFPDKTSTAARRYHYSRPALLARAQSALEKLYNRPEKVIIVVSHSGFMRLAVTGCWFFNADYRIFEFGPRDEVGQAAQYRLQQSPVTKDTGGGLGWSRTEELVLGSELPEEYPPPTSKAKIPAT</sequence>
<dbReference type="InterPro" id="IPR013078">
    <property type="entry name" value="His_Pase_superF_clade-1"/>
</dbReference>
<dbReference type="Gene3D" id="3.40.50.1240">
    <property type="entry name" value="Phosphoglycerate mutase-like"/>
    <property type="match status" value="1"/>
</dbReference>
<dbReference type="PANTHER" id="PTHR48100">
    <property type="entry name" value="BROAD-SPECIFICITY PHOSPHATASE YOR283W-RELATED"/>
    <property type="match status" value="1"/>
</dbReference>
<protein>
    <submittedName>
        <fullName evidence="2">Histidine phosphatase superfamily</fullName>
    </submittedName>
</protein>
<keyword evidence="3" id="KW-1185">Reference proteome</keyword>
<dbReference type="InterPro" id="IPR050275">
    <property type="entry name" value="PGM_Phosphatase"/>
</dbReference>
<organism evidence="2 3">
    <name type="scientific">Microdochium bolleyi</name>
    <dbReference type="NCBI Taxonomy" id="196109"/>
    <lineage>
        <taxon>Eukaryota</taxon>
        <taxon>Fungi</taxon>
        <taxon>Dikarya</taxon>
        <taxon>Ascomycota</taxon>
        <taxon>Pezizomycotina</taxon>
        <taxon>Sordariomycetes</taxon>
        <taxon>Xylariomycetidae</taxon>
        <taxon>Xylariales</taxon>
        <taxon>Microdochiaceae</taxon>
        <taxon>Microdochium</taxon>
    </lineage>
</organism>
<dbReference type="Proteomes" id="UP000070501">
    <property type="component" value="Unassembled WGS sequence"/>
</dbReference>
<dbReference type="CDD" id="cd07067">
    <property type="entry name" value="HP_PGM_like"/>
    <property type="match status" value="1"/>
</dbReference>
<evidence type="ECO:0000256" key="1">
    <source>
        <dbReference type="SAM" id="MobiDB-lite"/>
    </source>
</evidence>
<evidence type="ECO:0000313" key="2">
    <source>
        <dbReference type="EMBL" id="KXJ92118.1"/>
    </source>
</evidence>
<evidence type="ECO:0000313" key="3">
    <source>
        <dbReference type="Proteomes" id="UP000070501"/>
    </source>
</evidence>
<accession>A0A136J4H3</accession>
<dbReference type="AlphaFoldDB" id="A0A136J4H3"/>
<dbReference type="GO" id="GO:0016791">
    <property type="term" value="F:phosphatase activity"/>
    <property type="evidence" value="ECO:0007669"/>
    <property type="project" value="TreeGrafter"/>
</dbReference>
<dbReference type="EMBL" id="KQ964249">
    <property type="protein sequence ID" value="KXJ92118.1"/>
    <property type="molecule type" value="Genomic_DNA"/>
</dbReference>
<gene>
    <name evidence="2" type="ORF">Micbo1qcDRAFT_233433</name>
</gene>
<dbReference type="Pfam" id="PF00300">
    <property type="entry name" value="His_Phos_1"/>
    <property type="match status" value="1"/>
</dbReference>
<name>A0A136J4H3_9PEZI</name>
<dbReference type="InterPro" id="IPR029033">
    <property type="entry name" value="His_PPase_superfam"/>
</dbReference>
<dbReference type="SMART" id="SM00855">
    <property type="entry name" value="PGAM"/>
    <property type="match status" value="1"/>
</dbReference>